<evidence type="ECO:0000256" key="4">
    <source>
        <dbReference type="SAM" id="MobiDB-lite"/>
    </source>
</evidence>
<dbReference type="Gene3D" id="1.10.10.10">
    <property type="entry name" value="Winged helix-like DNA-binding domain superfamily/Winged helix DNA-binding domain"/>
    <property type="match status" value="1"/>
</dbReference>
<feature type="region of interest" description="Disordered" evidence="4">
    <location>
        <begin position="220"/>
        <end position="240"/>
    </location>
</feature>
<organism evidence="6 7">
    <name type="scientific">Terrabacter ginsenosidimutans</name>
    <dbReference type="NCBI Taxonomy" id="490575"/>
    <lineage>
        <taxon>Bacteria</taxon>
        <taxon>Bacillati</taxon>
        <taxon>Actinomycetota</taxon>
        <taxon>Actinomycetes</taxon>
        <taxon>Micrococcales</taxon>
        <taxon>Intrasporangiaceae</taxon>
        <taxon>Terrabacter</taxon>
    </lineage>
</organism>
<evidence type="ECO:0000259" key="5">
    <source>
        <dbReference type="PROSITE" id="PS50949"/>
    </source>
</evidence>
<gene>
    <name evidence="6" type="ORF">GCM10022399_19280</name>
</gene>
<dbReference type="InterPro" id="IPR036390">
    <property type="entry name" value="WH_DNA-bd_sf"/>
</dbReference>
<dbReference type="SMART" id="SM00895">
    <property type="entry name" value="FCD"/>
    <property type="match status" value="1"/>
</dbReference>
<dbReference type="Gene3D" id="1.20.120.530">
    <property type="entry name" value="GntR ligand-binding domain-like"/>
    <property type="match status" value="1"/>
</dbReference>
<dbReference type="SUPFAM" id="SSF48008">
    <property type="entry name" value="GntR ligand-binding domain-like"/>
    <property type="match status" value="1"/>
</dbReference>
<protein>
    <submittedName>
        <fullName evidence="6">GntR family transcriptional regulator</fullName>
    </submittedName>
</protein>
<dbReference type="InterPro" id="IPR008920">
    <property type="entry name" value="TF_FadR/GntR_C"/>
</dbReference>
<name>A0ABP7DDY8_9MICO</name>
<dbReference type="SUPFAM" id="SSF46785">
    <property type="entry name" value="Winged helix' DNA-binding domain"/>
    <property type="match status" value="1"/>
</dbReference>
<keyword evidence="3" id="KW-0804">Transcription</keyword>
<evidence type="ECO:0000256" key="3">
    <source>
        <dbReference type="ARBA" id="ARBA00023163"/>
    </source>
</evidence>
<dbReference type="Pfam" id="PF07729">
    <property type="entry name" value="FCD"/>
    <property type="match status" value="1"/>
</dbReference>
<dbReference type="CDD" id="cd07377">
    <property type="entry name" value="WHTH_GntR"/>
    <property type="match status" value="1"/>
</dbReference>
<accession>A0ABP7DDY8</accession>
<keyword evidence="2" id="KW-0238">DNA-binding</keyword>
<reference evidence="7" key="1">
    <citation type="journal article" date="2019" name="Int. J. Syst. Evol. Microbiol.">
        <title>The Global Catalogue of Microorganisms (GCM) 10K type strain sequencing project: providing services to taxonomists for standard genome sequencing and annotation.</title>
        <authorList>
            <consortium name="The Broad Institute Genomics Platform"/>
            <consortium name="The Broad Institute Genome Sequencing Center for Infectious Disease"/>
            <person name="Wu L."/>
            <person name="Ma J."/>
        </authorList>
    </citation>
    <scope>NUCLEOTIDE SEQUENCE [LARGE SCALE GENOMIC DNA]</scope>
    <source>
        <strain evidence="7">JCM 17125</strain>
    </source>
</reference>
<dbReference type="Pfam" id="PF00392">
    <property type="entry name" value="GntR"/>
    <property type="match status" value="1"/>
</dbReference>
<dbReference type="EMBL" id="BAABDC010000002">
    <property type="protein sequence ID" value="GAA3702968.1"/>
    <property type="molecule type" value="Genomic_DNA"/>
</dbReference>
<dbReference type="PANTHER" id="PTHR43537:SF24">
    <property type="entry name" value="GLUCONATE OPERON TRANSCRIPTIONAL REPRESSOR"/>
    <property type="match status" value="1"/>
</dbReference>
<dbReference type="InterPro" id="IPR036388">
    <property type="entry name" value="WH-like_DNA-bd_sf"/>
</dbReference>
<evidence type="ECO:0000256" key="2">
    <source>
        <dbReference type="ARBA" id="ARBA00023125"/>
    </source>
</evidence>
<dbReference type="SMART" id="SM00345">
    <property type="entry name" value="HTH_GNTR"/>
    <property type="match status" value="1"/>
</dbReference>
<comment type="caution">
    <text evidence="6">The sequence shown here is derived from an EMBL/GenBank/DDBJ whole genome shotgun (WGS) entry which is preliminary data.</text>
</comment>
<dbReference type="InterPro" id="IPR011711">
    <property type="entry name" value="GntR_C"/>
</dbReference>
<evidence type="ECO:0000313" key="6">
    <source>
        <dbReference type="EMBL" id="GAA3702968.1"/>
    </source>
</evidence>
<dbReference type="PANTHER" id="PTHR43537">
    <property type="entry name" value="TRANSCRIPTIONAL REGULATOR, GNTR FAMILY"/>
    <property type="match status" value="1"/>
</dbReference>
<keyword evidence="1" id="KW-0805">Transcription regulation</keyword>
<sequence length="240" mass="25999">MLRMVRLSLPSGAPSLADAVVESIRAGITAGELVPGRTYSVYQLAEVLEVSRSPVREALLRLAEAGLVQIDRNRGFRVVLPRARDITEIFDIRLALEPAAARRAAELAADDEHAAIRAAFEGLGAAVHDEDRFWLADQQLHDRLMRAGGNQRAAAIIERLRATTALLGPPTTTAGRTLPEICDEHEPIVTAVLERRGADAESTMRHHLEHTGRLLARTLQRDPPGEAVSQSAPRRAAAAG</sequence>
<evidence type="ECO:0000256" key="1">
    <source>
        <dbReference type="ARBA" id="ARBA00023015"/>
    </source>
</evidence>
<dbReference type="Proteomes" id="UP001501468">
    <property type="component" value="Unassembled WGS sequence"/>
</dbReference>
<dbReference type="PROSITE" id="PS50949">
    <property type="entry name" value="HTH_GNTR"/>
    <property type="match status" value="1"/>
</dbReference>
<keyword evidence="7" id="KW-1185">Reference proteome</keyword>
<feature type="domain" description="HTH gntR-type" evidence="5">
    <location>
        <begin position="14"/>
        <end position="81"/>
    </location>
</feature>
<proteinExistence type="predicted"/>
<dbReference type="InterPro" id="IPR000524">
    <property type="entry name" value="Tscrpt_reg_HTH_GntR"/>
</dbReference>
<evidence type="ECO:0000313" key="7">
    <source>
        <dbReference type="Proteomes" id="UP001501468"/>
    </source>
</evidence>